<dbReference type="Gene3D" id="3.40.50.2300">
    <property type="match status" value="2"/>
</dbReference>
<dbReference type="InterPro" id="IPR028082">
    <property type="entry name" value="Peripla_BP_I"/>
</dbReference>
<dbReference type="SUPFAM" id="SSF53822">
    <property type="entry name" value="Periplasmic binding protein-like I"/>
    <property type="match status" value="1"/>
</dbReference>
<evidence type="ECO:0000256" key="4">
    <source>
        <dbReference type="ARBA" id="ARBA00022970"/>
    </source>
</evidence>
<dbReference type="PRINTS" id="PR00337">
    <property type="entry name" value="LEUILEVALBP"/>
</dbReference>
<dbReference type="Proteomes" id="UP000319514">
    <property type="component" value="Unassembled WGS sequence"/>
</dbReference>
<keyword evidence="7" id="KW-1185">Reference proteome</keyword>
<evidence type="ECO:0000313" key="7">
    <source>
        <dbReference type="Proteomes" id="UP000319514"/>
    </source>
</evidence>
<keyword evidence="4" id="KW-0029">Amino-acid transport</keyword>
<dbReference type="CDD" id="cd06342">
    <property type="entry name" value="PBP1_ABC_LIVBP-like"/>
    <property type="match status" value="1"/>
</dbReference>
<protein>
    <submittedName>
        <fullName evidence="6">Amino acid/amide ABC transporter substrate-binding protein (HAAT family)</fullName>
    </submittedName>
</protein>
<dbReference type="RefSeq" id="WP_141788558.1">
    <property type="nucleotide sequence ID" value="NZ_BAAAKX010000002.1"/>
</dbReference>
<feature type="domain" description="Leucine-binding protein" evidence="5">
    <location>
        <begin position="39"/>
        <end position="368"/>
    </location>
</feature>
<gene>
    <name evidence="6" type="ORF">FB474_2090</name>
</gene>
<comment type="similarity">
    <text evidence="1">Belongs to the leucine-binding protein family.</text>
</comment>
<dbReference type="OrthoDB" id="9772589at2"/>
<dbReference type="PANTHER" id="PTHR47151">
    <property type="entry name" value="LEU/ILE/VAL-BINDING ABC TRANSPORTER SUBUNIT"/>
    <property type="match status" value="1"/>
</dbReference>
<evidence type="ECO:0000256" key="2">
    <source>
        <dbReference type="ARBA" id="ARBA00022448"/>
    </source>
</evidence>
<accession>A0A542ZK20</accession>
<evidence type="ECO:0000256" key="3">
    <source>
        <dbReference type="ARBA" id="ARBA00022729"/>
    </source>
</evidence>
<dbReference type="InterPro" id="IPR000709">
    <property type="entry name" value="Leu_Ile_Val-bd"/>
</dbReference>
<dbReference type="AlphaFoldDB" id="A0A542ZK20"/>
<proteinExistence type="inferred from homology"/>
<sequence length="377" mass="38936">MRSLIKFGAPVLAAALVLTGCGTKGGSSTASGGGTACDLKIGFFGALTGDAANLGINIKNGADLAVKQYNEKHANCKVTLTTFDSQGDPAQAPALAQKAVSDKKVIGIVGPAFSGESKAADPIFDKAGLTTITPSATNPKLSQNGWKTFFRMLGNDATQGPAAAKYIKDTLGAKKVFVADDSSEYGKGLADIVKGDLGSMVVGTDEVQQKQTDFSATVTKVAASNADALFYGGYYAEAAILAKQLRQQGWKGTIVVGDGVKDDGYIKAAGAAAEGTVMTCPCLPPEKAPEFQSAFKAAYGSDPATYSAEGYDAANVFLAAIAAGKTSLSDVNTFVRNYDAKGVTKQIKFDAQGEPSDKTVWAYKVTGGKIVPDQEIK</sequence>
<evidence type="ECO:0000313" key="6">
    <source>
        <dbReference type="EMBL" id="TQL60694.1"/>
    </source>
</evidence>
<comment type="caution">
    <text evidence="6">The sequence shown here is derived from an EMBL/GenBank/DDBJ whole genome shotgun (WGS) entry which is preliminary data.</text>
</comment>
<evidence type="ECO:0000256" key="1">
    <source>
        <dbReference type="ARBA" id="ARBA00010062"/>
    </source>
</evidence>
<reference evidence="6 7" key="1">
    <citation type="submission" date="2019-06" db="EMBL/GenBank/DDBJ databases">
        <title>Sequencing the genomes of 1000 actinobacteria strains.</title>
        <authorList>
            <person name="Klenk H.-P."/>
        </authorList>
    </citation>
    <scope>NUCLEOTIDE SEQUENCE [LARGE SCALE GENOMIC DNA]</scope>
    <source>
        <strain evidence="6 7">DSM 18082</strain>
    </source>
</reference>
<keyword evidence="3" id="KW-0732">Signal</keyword>
<organism evidence="6 7">
    <name type="scientific">Oryzihumus leptocrescens</name>
    <dbReference type="NCBI Taxonomy" id="297536"/>
    <lineage>
        <taxon>Bacteria</taxon>
        <taxon>Bacillati</taxon>
        <taxon>Actinomycetota</taxon>
        <taxon>Actinomycetes</taxon>
        <taxon>Micrococcales</taxon>
        <taxon>Intrasporangiaceae</taxon>
        <taxon>Oryzihumus</taxon>
    </lineage>
</organism>
<dbReference type="Pfam" id="PF13458">
    <property type="entry name" value="Peripla_BP_6"/>
    <property type="match status" value="1"/>
</dbReference>
<dbReference type="InterPro" id="IPR028081">
    <property type="entry name" value="Leu-bd"/>
</dbReference>
<dbReference type="PROSITE" id="PS51257">
    <property type="entry name" value="PROKAR_LIPOPROTEIN"/>
    <property type="match status" value="1"/>
</dbReference>
<dbReference type="GO" id="GO:0006865">
    <property type="term" value="P:amino acid transport"/>
    <property type="evidence" value="ECO:0007669"/>
    <property type="project" value="UniProtKB-KW"/>
</dbReference>
<keyword evidence="2" id="KW-0813">Transport</keyword>
<dbReference type="EMBL" id="VFOQ01000001">
    <property type="protein sequence ID" value="TQL60694.1"/>
    <property type="molecule type" value="Genomic_DNA"/>
</dbReference>
<name>A0A542ZK20_9MICO</name>
<evidence type="ECO:0000259" key="5">
    <source>
        <dbReference type="Pfam" id="PF13458"/>
    </source>
</evidence>
<dbReference type="PANTHER" id="PTHR47151:SF2">
    <property type="entry name" value="AMINO ACID BINDING PROTEIN"/>
    <property type="match status" value="1"/>
</dbReference>